<name>A0ABM4ATN1_VANTA</name>
<feature type="compositionally biased region" description="Polar residues" evidence="1">
    <location>
        <begin position="165"/>
        <end position="175"/>
    </location>
</feature>
<evidence type="ECO:0000259" key="3">
    <source>
        <dbReference type="PROSITE" id="PS50195"/>
    </source>
</evidence>
<dbReference type="SMART" id="SM00312">
    <property type="entry name" value="PX"/>
    <property type="match status" value="1"/>
</dbReference>
<feature type="compositionally biased region" description="Pro residues" evidence="1">
    <location>
        <begin position="349"/>
        <end position="365"/>
    </location>
</feature>
<proteinExistence type="predicted"/>
<dbReference type="Gene3D" id="3.30.200.20">
    <property type="entry name" value="Phosphorylase Kinase, domain 1"/>
    <property type="match status" value="1"/>
</dbReference>
<dbReference type="InterPro" id="IPR036181">
    <property type="entry name" value="MIT_dom_sf"/>
</dbReference>
<dbReference type="InterPro" id="IPR000719">
    <property type="entry name" value="Prot_kinase_dom"/>
</dbReference>
<evidence type="ECO:0000313" key="5">
    <source>
        <dbReference type="RefSeq" id="XP_064074651.1"/>
    </source>
</evidence>
<keyword evidence="5" id="KW-0418">Kinase</keyword>
<dbReference type="Proteomes" id="UP001652626">
    <property type="component" value="Chromosome 23"/>
</dbReference>
<dbReference type="InterPro" id="IPR036871">
    <property type="entry name" value="PX_dom_sf"/>
</dbReference>
<organism evidence="4 5">
    <name type="scientific">Vanessa tameamea</name>
    <name type="common">Kamehameha butterfly</name>
    <dbReference type="NCBI Taxonomy" id="334116"/>
    <lineage>
        <taxon>Eukaryota</taxon>
        <taxon>Metazoa</taxon>
        <taxon>Ecdysozoa</taxon>
        <taxon>Arthropoda</taxon>
        <taxon>Hexapoda</taxon>
        <taxon>Insecta</taxon>
        <taxon>Pterygota</taxon>
        <taxon>Neoptera</taxon>
        <taxon>Endopterygota</taxon>
        <taxon>Lepidoptera</taxon>
        <taxon>Glossata</taxon>
        <taxon>Ditrysia</taxon>
        <taxon>Papilionoidea</taxon>
        <taxon>Nymphalidae</taxon>
        <taxon>Nymphalinae</taxon>
        <taxon>Vanessa</taxon>
    </lineage>
</organism>
<dbReference type="PANTHER" id="PTHR15508:SF8">
    <property type="entry name" value="LD24550P"/>
    <property type="match status" value="1"/>
</dbReference>
<feature type="region of interest" description="Disordered" evidence="1">
    <location>
        <begin position="146"/>
        <end position="185"/>
    </location>
</feature>
<dbReference type="GO" id="GO:0016301">
    <property type="term" value="F:kinase activity"/>
    <property type="evidence" value="ECO:0007669"/>
    <property type="project" value="UniProtKB-KW"/>
</dbReference>
<reference evidence="5" key="1">
    <citation type="submission" date="2025-08" db="UniProtKB">
        <authorList>
            <consortium name="RefSeq"/>
        </authorList>
    </citation>
    <scope>IDENTIFICATION</scope>
    <source>
        <tissue evidence="5">Whole body</tissue>
    </source>
</reference>
<dbReference type="SUPFAM" id="SSF56112">
    <property type="entry name" value="Protein kinase-like (PK-like)"/>
    <property type="match status" value="1"/>
</dbReference>
<evidence type="ECO:0000259" key="2">
    <source>
        <dbReference type="PROSITE" id="PS50011"/>
    </source>
</evidence>
<evidence type="ECO:0000256" key="1">
    <source>
        <dbReference type="SAM" id="MobiDB-lite"/>
    </source>
</evidence>
<dbReference type="Gene3D" id="1.20.58.80">
    <property type="entry name" value="Phosphotransferase system, lactose/cellobiose-type IIA subunit"/>
    <property type="match status" value="1"/>
</dbReference>
<dbReference type="SUPFAM" id="SSF64268">
    <property type="entry name" value="PX domain"/>
    <property type="match status" value="1"/>
</dbReference>
<dbReference type="InterPro" id="IPR001683">
    <property type="entry name" value="PX_dom"/>
</dbReference>
<sequence length="733" mass="81707">MSVRDKWVRRFSIDETAKHKNGFTIYKITSVLFPLESPEAVTIISVWKRYSDIQQLHKSMKSLHSGLHLKGKFPQLAKSSFFKRFHPEVIDERAKTIKALLEFVAEHRLLFTSTDFVNFLQTGYPEPDPKPSGVINAIRSSLHLPIEETPPLEYQTSEDEARSPTIRTETANNAGPATPTDIDVSRIPIYEAADVEIRESPKPSPKLSDSDSFESINSIDSLDSELYEELSGLTVERRAPPDLISFDAPSRSDGRAGAPRASGTAAQPCARRGDFARAFEGYRALAGDLLRAARAETDQQTRVLMKEKINKYLSHAEAIYKNHLCDDDLDSNPRPQPPAPPAASAAPAAPAPPSPPAPPAPPAAPAGPAAPLARGPHGPHAALPLHVLRAARSELGAYRVLARRARVLLVLHHQQQHCRVMKVIQKIPKNLTELDDYFHQRSNETRQPILPTLIPYMVPLHAYVETDDLIFLILSYAPGERLFDYIKNYKHSSPSTREVNFENVFTVQNKPSEDIDVQNDNIDSVNDIINKSDVYDDVNENIEGRDVLDNVDVSVNELVKNSQKLLLNVDRVLTEVPNISSVRKEELKGDVEEEKRPKMERDTEKIAIQSNLSQPKSEIPPSAVCRWGAEILTALESLHNCGVIWRDLRPRNVLLGAHGHVLLSYCVAYADGDVTLAHLARSGEKVPYGDTRCCPTASRTPTVTSRSPTSRAPGRRYRTVTRAAVLLRRVRRR</sequence>
<dbReference type="Gene3D" id="1.10.510.10">
    <property type="entry name" value="Transferase(Phosphotransferase) domain 1"/>
    <property type="match status" value="1"/>
</dbReference>
<feature type="region of interest" description="Disordered" evidence="1">
    <location>
        <begin position="194"/>
        <end position="213"/>
    </location>
</feature>
<dbReference type="SUPFAM" id="SSF116846">
    <property type="entry name" value="MIT domain"/>
    <property type="match status" value="1"/>
</dbReference>
<dbReference type="Pfam" id="PF00787">
    <property type="entry name" value="PX"/>
    <property type="match status" value="1"/>
</dbReference>
<keyword evidence="5" id="KW-0808">Transferase</keyword>
<dbReference type="Gene3D" id="3.30.1520.10">
    <property type="entry name" value="Phox-like domain"/>
    <property type="match status" value="1"/>
</dbReference>
<feature type="region of interest" description="Disordered" evidence="1">
    <location>
        <begin position="325"/>
        <end position="377"/>
    </location>
</feature>
<dbReference type="PANTHER" id="PTHR15508">
    <property type="entry name" value="RIBOSOMAL PROTEIN S6 KINASE"/>
    <property type="match status" value="1"/>
</dbReference>
<protein>
    <submittedName>
        <fullName evidence="5">Ribosomal protein S6 kinase delta-1</fullName>
    </submittedName>
</protein>
<dbReference type="RefSeq" id="XP_064074651.1">
    <property type="nucleotide sequence ID" value="XM_064218581.1"/>
</dbReference>
<feature type="compositionally biased region" description="Low complexity" evidence="1">
    <location>
        <begin position="366"/>
        <end position="377"/>
    </location>
</feature>
<feature type="domain" description="Protein kinase" evidence="2">
    <location>
        <begin position="387"/>
        <end position="733"/>
    </location>
</feature>
<dbReference type="PROSITE" id="PS50195">
    <property type="entry name" value="PX"/>
    <property type="match status" value="1"/>
</dbReference>
<keyword evidence="4" id="KW-1185">Reference proteome</keyword>
<evidence type="ECO:0000313" key="4">
    <source>
        <dbReference type="Proteomes" id="UP001652626"/>
    </source>
</evidence>
<accession>A0ABM4ATN1</accession>
<dbReference type="PROSITE" id="PS50011">
    <property type="entry name" value="PROTEIN_KINASE_DOM"/>
    <property type="match status" value="1"/>
</dbReference>
<dbReference type="GeneID" id="113397682"/>
<dbReference type="InterPro" id="IPR051866">
    <property type="entry name" value="Intracell_Sig-Traffick_Protein"/>
</dbReference>
<gene>
    <name evidence="5" type="primary">LOC113397682</name>
</gene>
<feature type="region of interest" description="Disordered" evidence="1">
    <location>
        <begin position="241"/>
        <end position="268"/>
    </location>
</feature>
<feature type="domain" description="PX" evidence="3">
    <location>
        <begin position="1"/>
        <end position="127"/>
    </location>
</feature>
<dbReference type="InterPro" id="IPR011009">
    <property type="entry name" value="Kinase-like_dom_sf"/>
</dbReference>